<feature type="transmembrane region" description="Helical" evidence="5">
    <location>
        <begin position="192"/>
        <end position="211"/>
    </location>
</feature>
<dbReference type="FunCoup" id="A0A1S0UJP9">
    <property type="interactions" value="41"/>
</dbReference>
<feature type="transmembrane region" description="Helical" evidence="5">
    <location>
        <begin position="167"/>
        <end position="186"/>
    </location>
</feature>
<evidence type="ECO:0000259" key="6">
    <source>
        <dbReference type="Pfam" id="PF00324"/>
    </source>
</evidence>
<feature type="domain" description="Amino acid permease/ SLC12A" evidence="6">
    <location>
        <begin position="16"/>
        <end position="195"/>
    </location>
</feature>
<feature type="transmembrane region" description="Helical" evidence="5">
    <location>
        <begin position="120"/>
        <end position="146"/>
    </location>
</feature>
<dbReference type="OMA" id="CALCACY"/>
<feature type="transmembrane region" description="Helical" evidence="5">
    <location>
        <begin position="71"/>
        <end position="95"/>
    </location>
</feature>
<evidence type="ECO:0000256" key="2">
    <source>
        <dbReference type="ARBA" id="ARBA00022692"/>
    </source>
</evidence>
<dbReference type="InterPro" id="IPR004841">
    <property type="entry name" value="AA-permease/SLC12A_dom"/>
</dbReference>
<dbReference type="PANTHER" id="PTHR43243">
    <property type="entry name" value="INNER MEMBRANE TRANSPORTER YGJI-RELATED"/>
    <property type="match status" value="1"/>
</dbReference>
<evidence type="ECO:0000256" key="5">
    <source>
        <dbReference type="SAM" id="Phobius"/>
    </source>
</evidence>
<dbReference type="CTD" id="9942172"/>
<dbReference type="Pfam" id="PF00324">
    <property type="entry name" value="AA_permease"/>
    <property type="match status" value="1"/>
</dbReference>
<comment type="subcellular location">
    <subcellularLocation>
        <location evidence="1">Membrane</location>
        <topology evidence="1">Multi-pass membrane protein</topology>
    </subcellularLocation>
</comment>
<feature type="transmembrane region" description="Helical" evidence="5">
    <location>
        <begin position="516"/>
        <end position="535"/>
    </location>
</feature>
<name>A0A1S0UJP9_LOALO</name>
<dbReference type="RefSeq" id="XP_020306537.1">
    <property type="nucleotide sequence ID" value="XM_020449878.1"/>
</dbReference>
<dbReference type="Gene3D" id="1.20.1740.10">
    <property type="entry name" value="Amino acid/polyamine transporter I"/>
    <property type="match status" value="1"/>
</dbReference>
<dbReference type="GO" id="GO:0015171">
    <property type="term" value="F:amino acid transmembrane transporter activity"/>
    <property type="evidence" value="ECO:0007669"/>
    <property type="project" value="TreeGrafter"/>
</dbReference>
<feature type="transmembrane region" description="Helical" evidence="5">
    <location>
        <begin position="455"/>
        <end position="474"/>
    </location>
</feature>
<reference evidence="7" key="1">
    <citation type="submission" date="2012-04" db="EMBL/GenBank/DDBJ databases">
        <title>The Genome Sequence of Loa loa.</title>
        <authorList>
            <consortium name="The Broad Institute Genome Sequencing Platform"/>
            <consortium name="Broad Institute Genome Sequencing Center for Infectious Disease"/>
            <person name="Nutman T.B."/>
            <person name="Fink D.L."/>
            <person name="Russ C."/>
            <person name="Young S."/>
            <person name="Zeng Q."/>
            <person name="Gargeya S."/>
            <person name="Alvarado L."/>
            <person name="Berlin A."/>
            <person name="Chapman S.B."/>
            <person name="Chen Z."/>
            <person name="Freedman E."/>
            <person name="Gellesch M."/>
            <person name="Goldberg J."/>
            <person name="Griggs A."/>
            <person name="Gujja S."/>
            <person name="Heilman E.R."/>
            <person name="Heiman D."/>
            <person name="Howarth C."/>
            <person name="Mehta T."/>
            <person name="Neiman D."/>
            <person name="Pearson M."/>
            <person name="Roberts A."/>
            <person name="Saif S."/>
            <person name="Shea T."/>
            <person name="Shenoy N."/>
            <person name="Sisk P."/>
            <person name="Stolte C."/>
            <person name="Sykes S."/>
            <person name="White J."/>
            <person name="Yandava C."/>
            <person name="Haas B."/>
            <person name="Henn M.R."/>
            <person name="Nusbaum C."/>
            <person name="Birren B."/>
        </authorList>
    </citation>
    <scope>NUCLEOTIDE SEQUENCE [LARGE SCALE GENOMIC DNA]</scope>
</reference>
<feature type="transmembrane region" description="Helical" evidence="5">
    <location>
        <begin position="494"/>
        <end position="510"/>
    </location>
</feature>
<proteinExistence type="predicted"/>
<dbReference type="GO" id="GO:0005886">
    <property type="term" value="C:plasma membrane"/>
    <property type="evidence" value="ECO:0007669"/>
    <property type="project" value="TreeGrafter"/>
</dbReference>
<gene>
    <name evidence="7" type="ORF">LOAG_17216</name>
</gene>
<accession>A0A1S0UJP9</accession>
<feature type="transmembrane region" description="Helical" evidence="5">
    <location>
        <begin position="432"/>
        <end position="449"/>
    </location>
</feature>
<dbReference type="OrthoDB" id="3900342at2759"/>
<keyword evidence="2 5" id="KW-0812">Transmembrane</keyword>
<dbReference type="GeneID" id="9942172"/>
<evidence type="ECO:0000256" key="4">
    <source>
        <dbReference type="ARBA" id="ARBA00023136"/>
    </source>
</evidence>
<dbReference type="AlphaFoldDB" id="A0A1S0UJP9"/>
<dbReference type="InParanoid" id="A0A1S0UJP9"/>
<evidence type="ECO:0000313" key="7">
    <source>
        <dbReference type="EMBL" id="EJD75691.1"/>
    </source>
</evidence>
<keyword evidence="4 5" id="KW-0472">Membrane</keyword>
<evidence type="ECO:0000256" key="1">
    <source>
        <dbReference type="ARBA" id="ARBA00004141"/>
    </source>
</evidence>
<evidence type="ECO:0000256" key="3">
    <source>
        <dbReference type="ARBA" id="ARBA00022989"/>
    </source>
</evidence>
<organism evidence="7">
    <name type="scientific">Loa loa</name>
    <name type="common">Eye worm</name>
    <name type="synonym">Filaria loa</name>
    <dbReference type="NCBI Taxonomy" id="7209"/>
    <lineage>
        <taxon>Eukaryota</taxon>
        <taxon>Metazoa</taxon>
        <taxon>Ecdysozoa</taxon>
        <taxon>Nematoda</taxon>
        <taxon>Chromadorea</taxon>
        <taxon>Rhabditida</taxon>
        <taxon>Spirurina</taxon>
        <taxon>Spiruromorpha</taxon>
        <taxon>Filarioidea</taxon>
        <taxon>Onchocercidae</taxon>
        <taxon>Loa</taxon>
    </lineage>
</organism>
<protein>
    <recommendedName>
        <fullName evidence="6">Amino acid permease/ SLC12A domain-containing protein</fullName>
    </recommendedName>
</protein>
<dbReference type="EMBL" id="JH712115">
    <property type="protein sequence ID" value="EJD75691.1"/>
    <property type="molecule type" value="Genomic_DNA"/>
</dbReference>
<dbReference type="PANTHER" id="PTHR43243:SF20">
    <property type="entry name" value="CATIONIC AMINO ACID TRANSPORTER 3"/>
    <property type="match status" value="1"/>
</dbReference>
<sequence>MVTICVLATNSTAFVGFYFVDPSNWLAAGFFKDGITGMMKGASNYLCAYIGIETFTFLLEETKNPRKRLPFIMPFIIIALTLVMFLTTIIITLTADISKYPDDMLFPDIFDKLRIPSAKYVMAIGSVCGLSGTMLAIFVPATRILTSLCSDSLLPLSLLAHTSKKRGVPYYAVLLCALVSSTLVILNNSKLFGIIAFTTPLRLILLGCLVYDQHYNPNVVGLFRETAFYRDVHYNRQKRQSSNICTDDRDSRSGTVSSYRWSTDDESIEMMSSYEIMRNIVAQQEAHCERWLEKPPSTNENLRMLLNEEEEMDRKSNERILTKRSFIGSRYNTFKNVRMSQSLVENLKGTTIRFYKDRKRLSLSALDTSDFGHNCIRSPCSFRITTTDMKKQNFHIFEHDFLEMHYWNKYCGSVRSSKDFNNTDYKRSMRTLLLFILTSITIGFLALKTESGLTKLYSTLPTLLACIVLGYLVISITRQTINPVNSERSCKTRAFPYLTLFIIFLSILIACTTNYVTIVGFIAWIVTGMIVYVLYGYRHSKEGLTPFSDLIITNSMMKDSSLTGIMNNKSNHQSVGIMV</sequence>
<dbReference type="KEGG" id="loa:LOAG_17216"/>
<feature type="transmembrane region" description="Helical" evidence="5">
    <location>
        <begin position="42"/>
        <end position="59"/>
    </location>
</feature>
<keyword evidence="3 5" id="KW-1133">Transmembrane helix</keyword>